<reference evidence="2 3" key="1">
    <citation type="journal article" date="2019" name="Int. J. Syst. Evol. Microbiol.">
        <title>The Global Catalogue of Microorganisms (GCM) 10K type strain sequencing project: providing services to taxonomists for standard genome sequencing and annotation.</title>
        <authorList>
            <consortium name="The Broad Institute Genomics Platform"/>
            <consortium name="The Broad Institute Genome Sequencing Center for Infectious Disease"/>
            <person name="Wu L."/>
            <person name="Ma J."/>
        </authorList>
    </citation>
    <scope>NUCLEOTIDE SEQUENCE [LARGE SCALE GENOMIC DNA]</scope>
    <source>
        <strain evidence="2 3">JCM 3325</strain>
    </source>
</reference>
<dbReference type="EMBL" id="BAAARW010000019">
    <property type="protein sequence ID" value="GAA2429317.1"/>
    <property type="molecule type" value="Genomic_DNA"/>
</dbReference>
<sequence length="203" mass="21024">MSPHPLFRTSRAAAFAAVCVSLATLGHTLTSTVTVPVWAIAAGFGGVLAVALVLAGHERSLATILGGLLGGQFALHSLYAAATAPPLPALPADPASGHHQIASVPGYESSLAMTLAHVAAAVVSAWWLRRGERAAWTLARRVAALADRSLRVLLVLLRVEPAVPPARTSPVTAVIATGTAGRVLRYQVVRRGPPRRSRALAHA</sequence>
<evidence type="ECO:0000256" key="1">
    <source>
        <dbReference type="SAM" id="Phobius"/>
    </source>
</evidence>
<evidence type="ECO:0000313" key="3">
    <source>
        <dbReference type="Proteomes" id="UP001501231"/>
    </source>
</evidence>
<evidence type="ECO:0000313" key="2">
    <source>
        <dbReference type="EMBL" id="GAA2429317.1"/>
    </source>
</evidence>
<organism evidence="2 3">
    <name type="scientific">Actinomadura vinacea</name>
    <dbReference type="NCBI Taxonomy" id="115336"/>
    <lineage>
        <taxon>Bacteria</taxon>
        <taxon>Bacillati</taxon>
        <taxon>Actinomycetota</taxon>
        <taxon>Actinomycetes</taxon>
        <taxon>Streptosporangiales</taxon>
        <taxon>Thermomonosporaceae</taxon>
        <taxon>Actinomadura</taxon>
    </lineage>
</organism>
<keyword evidence="3" id="KW-1185">Reference proteome</keyword>
<evidence type="ECO:0008006" key="4">
    <source>
        <dbReference type="Google" id="ProtNLM"/>
    </source>
</evidence>
<keyword evidence="1" id="KW-1133">Transmembrane helix</keyword>
<keyword evidence="1" id="KW-0472">Membrane</keyword>
<name>A0ABN3JG85_9ACTN</name>
<proteinExistence type="predicted"/>
<dbReference type="Proteomes" id="UP001501231">
    <property type="component" value="Unassembled WGS sequence"/>
</dbReference>
<comment type="caution">
    <text evidence="2">The sequence shown here is derived from an EMBL/GenBank/DDBJ whole genome shotgun (WGS) entry which is preliminary data.</text>
</comment>
<gene>
    <name evidence="2" type="ORF">GCM10010191_48390</name>
</gene>
<keyword evidence="1" id="KW-0812">Transmembrane</keyword>
<dbReference type="RefSeq" id="WP_344591813.1">
    <property type="nucleotide sequence ID" value="NZ_BAAARW010000019.1"/>
</dbReference>
<protein>
    <recommendedName>
        <fullName evidence="4">MFS transporter</fullName>
    </recommendedName>
</protein>
<feature type="transmembrane region" description="Helical" evidence="1">
    <location>
        <begin position="61"/>
        <end position="82"/>
    </location>
</feature>
<accession>A0ABN3JG85</accession>
<feature type="transmembrane region" description="Helical" evidence="1">
    <location>
        <begin position="36"/>
        <end position="54"/>
    </location>
</feature>
<feature type="transmembrane region" description="Helical" evidence="1">
    <location>
        <begin position="110"/>
        <end position="128"/>
    </location>
</feature>